<dbReference type="Proteomes" id="UP000278063">
    <property type="component" value="Unassembled WGS sequence"/>
</dbReference>
<dbReference type="Pfam" id="PF13395">
    <property type="entry name" value="HNH_4"/>
    <property type="match status" value="1"/>
</dbReference>
<gene>
    <name evidence="2" type="ORF">D8849_06950</name>
</gene>
<dbReference type="RefSeq" id="WP_125386621.1">
    <property type="nucleotide sequence ID" value="NZ_RJNW01000004.1"/>
</dbReference>
<reference evidence="2 3" key="1">
    <citation type="submission" date="2018-11" db="EMBL/GenBank/DDBJ databases">
        <title>Species Designations Belie Phenotypic and Genotypic Heterogeneity in Oral Streptococci.</title>
        <authorList>
            <person name="Velsko I."/>
        </authorList>
    </citation>
    <scope>NUCLEOTIDE SEQUENCE [LARGE SCALE GENOMIC DNA]</scope>
    <source>
        <strain evidence="2 3">KLC01</strain>
    </source>
</reference>
<feature type="domain" description="HNH nuclease" evidence="1">
    <location>
        <begin position="228"/>
        <end position="266"/>
    </location>
</feature>
<evidence type="ECO:0000313" key="3">
    <source>
        <dbReference type="Proteomes" id="UP000278063"/>
    </source>
</evidence>
<dbReference type="Gene3D" id="1.10.30.50">
    <property type="match status" value="1"/>
</dbReference>
<keyword evidence="2" id="KW-0378">Hydrolase</keyword>
<evidence type="ECO:0000313" key="2">
    <source>
        <dbReference type="EMBL" id="RSI86217.1"/>
    </source>
</evidence>
<accession>A0A3R9IPR3</accession>
<dbReference type="AlphaFoldDB" id="A0A3R9IPR3"/>
<keyword evidence="2" id="KW-0255">Endonuclease</keyword>
<organism evidence="2 3">
    <name type="scientific">Streptococcus mitis</name>
    <dbReference type="NCBI Taxonomy" id="28037"/>
    <lineage>
        <taxon>Bacteria</taxon>
        <taxon>Bacillati</taxon>
        <taxon>Bacillota</taxon>
        <taxon>Bacilli</taxon>
        <taxon>Lactobacillales</taxon>
        <taxon>Streptococcaceae</taxon>
        <taxon>Streptococcus</taxon>
        <taxon>Streptococcus mitis group</taxon>
    </lineage>
</organism>
<dbReference type="EMBL" id="RJNW01000004">
    <property type="protein sequence ID" value="RSI86217.1"/>
    <property type="molecule type" value="Genomic_DNA"/>
</dbReference>
<protein>
    <submittedName>
        <fullName evidence="2">HNH endonuclease</fullName>
    </submittedName>
</protein>
<dbReference type="InterPro" id="IPR003615">
    <property type="entry name" value="HNH_nuc"/>
</dbReference>
<keyword evidence="2" id="KW-0540">Nuclease</keyword>
<sequence>MLKIFRSDINQLKLNELHQLIKRNILRKINSNDSVKAFLTEFFDLEQSQIPSFISDVLGEINDGEEIFQTNVLDNYFFKQYHKLFEIIDELSRLKNMKSKEEIKRSEFNKGVNYLLSLNDLIDELEMVGSNFRLEKIYDISREEVDLPRVKKERKEEVFCKIYDLYTNLYDLHDILKKINKIFSYTKNISPVRSLLASYIKINSCPYCNLELLYLTEIELGDNETQISAYCELDHILPQSKYPLFASSIWNLVPVCKDCNSNKSDKLISFNSWLFDLDNEKFKIKILYDKTKAILEYMNGRGHEEFNISGIEISANNPAVKEDIKILDLNARYSAHMKSMNSNQFLTLMIDGLRKSTSMSISDLLNITNAKDPSSVFSYYFKIMFCDYKEKHYNTVTYGKLISEFLRENQLDESLFEL</sequence>
<comment type="caution">
    <text evidence="2">The sequence shown here is derived from an EMBL/GenBank/DDBJ whole genome shotgun (WGS) entry which is preliminary data.</text>
</comment>
<name>A0A3R9IPR3_STRMT</name>
<dbReference type="GO" id="GO:0004519">
    <property type="term" value="F:endonuclease activity"/>
    <property type="evidence" value="ECO:0007669"/>
    <property type="project" value="UniProtKB-KW"/>
</dbReference>
<evidence type="ECO:0000259" key="1">
    <source>
        <dbReference type="Pfam" id="PF13395"/>
    </source>
</evidence>
<proteinExistence type="predicted"/>